<dbReference type="Gene3D" id="1.10.10.10">
    <property type="entry name" value="Winged helix-like DNA-binding domain superfamily/Winged helix DNA-binding domain"/>
    <property type="match status" value="1"/>
</dbReference>
<dbReference type="Gene3D" id="3.40.50.2300">
    <property type="match status" value="1"/>
</dbReference>
<dbReference type="InterPro" id="IPR011006">
    <property type="entry name" value="CheY-like_superfamily"/>
</dbReference>
<comment type="caution">
    <text evidence="9">The sequence shown here is derived from an EMBL/GenBank/DDBJ whole genome shotgun (WGS) entry which is preliminary data.</text>
</comment>
<dbReference type="SMART" id="SM00862">
    <property type="entry name" value="Trans_reg_C"/>
    <property type="match status" value="1"/>
</dbReference>
<dbReference type="CDD" id="cd00383">
    <property type="entry name" value="trans_reg_C"/>
    <property type="match status" value="1"/>
</dbReference>
<dbReference type="InterPro" id="IPR036388">
    <property type="entry name" value="WH-like_DNA-bd_sf"/>
</dbReference>
<feature type="domain" description="Response regulatory" evidence="7">
    <location>
        <begin position="5"/>
        <end position="118"/>
    </location>
</feature>
<evidence type="ECO:0000259" key="8">
    <source>
        <dbReference type="PROSITE" id="PS51755"/>
    </source>
</evidence>
<dbReference type="SUPFAM" id="SSF52172">
    <property type="entry name" value="CheY-like"/>
    <property type="match status" value="1"/>
</dbReference>
<dbReference type="Pfam" id="PF00072">
    <property type="entry name" value="Response_reg"/>
    <property type="match status" value="1"/>
</dbReference>
<evidence type="ECO:0000256" key="4">
    <source>
        <dbReference type="ARBA" id="ARBA00023163"/>
    </source>
</evidence>
<sequence>MSYQTVFIVDDDIKITKLLKSYFDKEGFITYLAHDGASAVQSIKDKNPDIVILDLMLPGMDGWEICRKLRRESDVPIIMLTARDEETDRVIGLEMGADDYVTKPFSPREVVARTKAILRRTQKTAAKSDPIRVGELLIDAERHLVKKGNNELDLTPTEFKILELLATNAGRVLTRLQIVERVQGYSFEGYERTVDAHMKNLRRKIEDNPKEPRHIVTIYGVGYRFVVGGDGE</sequence>
<dbReference type="PROSITE" id="PS50110">
    <property type="entry name" value="RESPONSE_REGULATORY"/>
    <property type="match status" value="1"/>
</dbReference>
<keyword evidence="1 5" id="KW-0597">Phosphoprotein</keyword>
<dbReference type="InterPro" id="IPR001789">
    <property type="entry name" value="Sig_transdc_resp-reg_receiver"/>
</dbReference>
<dbReference type="PROSITE" id="PS51755">
    <property type="entry name" value="OMPR_PHOB"/>
    <property type="match status" value="1"/>
</dbReference>
<evidence type="ECO:0000256" key="3">
    <source>
        <dbReference type="ARBA" id="ARBA00023125"/>
    </source>
</evidence>
<accession>A0ABU3NS57</accession>
<keyword evidence="2" id="KW-0805">Transcription regulation</keyword>
<dbReference type="PANTHER" id="PTHR48111">
    <property type="entry name" value="REGULATOR OF RPOS"/>
    <property type="match status" value="1"/>
</dbReference>
<protein>
    <submittedName>
        <fullName evidence="9">Response regulator transcription factor</fullName>
    </submittedName>
</protein>
<feature type="domain" description="OmpR/PhoB-type" evidence="8">
    <location>
        <begin position="128"/>
        <end position="227"/>
    </location>
</feature>
<keyword evidence="3 6" id="KW-0238">DNA-binding</keyword>
<dbReference type="RefSeq" id="WP_413778219.1">
    <property type="nucleotide sequence ID" value="NZ_JAUOZS010000001.1"/>
</dbReference>
<proteinExistence type="predicted"/>
<dbReference type="InterPro" id="IPR001867">
    <property type="entry name" value="OmpR/PhoB-type_DNA-bd"/>
</dbReference>
<keyword evidence="10" id="KW-1185">Reference proteome</keyword>
<evidence type="ECO:0000313" key="9">
    <source>
        <dbReference type="EMBL" id="MDT8899648.1"/>
    </source>
</evidence>
<dbReference type="Proteomes" id="UP001254848">
    <property type="component" value="Unassembled WGS sequence"/>
</dbReference>
<feature type="modified residue" description="4-aspartylphosphate" evidence="5">
    <location>
        <position position="54"/>
    </location>
</feature>
<name>A0ABU3NS57_9FIRM</name>
<evidence type="ECO:0000256" key="1">
    <source>
        <dbReference type="ARBA" id="ARBA00022553"/>
    </source>
</evidence>
<dbReference type="InterPro" id="IPR016032">
    <property type="entry name" value="Sig_transdc_resp-reg_C-effctor"/>
</dbReference>
<dbReference type="SUPFAM" id="SSF46894">
    <property type="entry name" value="C-terminal effector domain of the bipartite response regulators"/>
    <property type="match status" value="1"/>
</dbReference>
<feature type="DNA-binding region" description="OmpR/PhoB-type" evidence="6">
    <location>
        <begin position="128"/>
        <end position="227"/>
    </location>
</feature>
<dbReference type="Gene3D" id="6.10.250.690">
    <property type="match status" value="1"/>
</dbReference>
<dbReference type="Pfam" id="PF00486">
    <property type="entry name" value="Trans_reg_C"/>
    <property type="match status" value="1"/>
</dbReference>
<dbReference type="PANTHER" id="PTHR48111:SF4">
    <property type="entry name" value="DNA-BINDING DUAL TRANSCRIPTIONAL REGULATOR OMPR"/>
    <property type="match status" value="1"/>
</dbReference>
<dbReference type="InterPro" id="IPR039420">
    <property type="entry name" value="WalR-like"/>
</dbReference>
<evidence type="ECO:0000256" key="6">
    <source>
        <dbReference type="PROSITE-ProRule" id="PRU01091"/>
    </source>
</evidence>
<evidence type="ECO:0000256" key="2">
    <source>
        <dbReference type="ARBA" id="ARBA00023015"/>
    </source>
</evidence>
<evidence type="ECO:0000259" key="7">
    <source>
        <dbReference type="PROSITE" id="PS50110"/>
    </source>
</evidence>
<organism evidence="9 10">
    <name type="scientific">Anaeroselena agilis</name>
    <dbReference type="NCBI Taxonomy" id="3063788"/>
    <lineage>
        <taxon>Bacteria</taxon>
        <taxon>Bacillati</taxon>
        <taxon>Bacillota</taxon>
        <taxon>Negativicutes</taxon>
        <taxon>Acetonemataceae</taxon>
        <taxon>Anaeroselena</taxon>
    </lineage>
</organism>
<gene>
    <name evidence="9" type="ORF">Q4T40_00110</name>
</gene>
<evidence type="ECO:0000313" key="10">
    <source>
        <dbReference type="Proteomes" id="UP001254848"/>
    </source>
</evidence>
<keyword evidence="4" id="KW-0804">Transcription</keyword>
<reference evidence="9 10" key="1">
    <citation type="submission" date="2023-07" db="EMBL/GenBank/DDBJ databases">
        <title>The novel representative of Negativicutes class, Anaeroselena agilis gen. nov. sp. nov.</title>
        <authorList>
            <person name="Prokofeva M.I."/>
            <person name="Elcheninov A.G."/>
            <person name="Klyukina A."/>
            <person name="Kublanov I.V."/>
            <person name="Frolov E.N."/>
            <person name="Podosokorskaya O.A."/>
        </authorList>
    </citation>
    <scope>NUCLEOTIDE SEQUENCE [LARGE SCALE GENOMIC DNA]</scope>
    <source>
        <strain evidence="9 10">4137-cl</strain>
    </source>
</reference>
<evidence type="ECO:0000256" key="5">
    <source>
        <dbReference type="PROSITE-ProRule" id="PRU00169"/>
    </source>
</evidence>
<dbReference type="SMART" id="SM00448">
    <property type="entry name" value="REC"/>
    <property type="match status" value="1"/>
</dbReference>
<dbReference type="EMBL" id="JAUOZS010000001">
    <property type="protein sequence ID" value="MDT8899648.1"/>
    <property type="molecule type" value="Genomic_DNA"/>
</dbReference>